<reference evidence="2 4" key="1">
    <citation type="journal article" date="2020" name="Stud. Mycol.">
        <title>101 Dothideomycetes genomes: a test case for predicting lifestyles and emergence of pathogens.</title>
        <authorList>
            <person name="Haridas S."/>
            <person name="Albert R."/>
            <person name="Binder M."/>
            <person name="Bloem J."/>
            <person name="Labutti K."/>
            <person name="Salamov A."/>
            <person name="Andreopoulos B."/>
            <person name="Baker S."/>
            <person name="Barry K."/>
            <person name="Bills G."/>
            <person name="Bluhm B."/>
            <person name="Cannon C."/>
            <person name="Castanera R."/>
            <person name="Culley D."/>
            <person name="Daum C."/>
            <person name="Ezra D."/>
            <person name="Gonzalez J."/>
            <person name="Henrissat B."/>
            <person name="Kuo A."/>
            <person name="Liang C."/>
            <person name="Lipzen A."/>
            <person name="Lutzoni F."/>
            <person name="Magnuson J."/>
            <person name="Mondo S."/>
            <person name="Nolan M."/>
            <person name="Ohm R."/>
            <person name="Pangilinan J."/>
            <person name="Park H.-J."/>
            <person name="Ramirez L."/>
            <person name="Alfaro M."/>
            <person name="Sun H."/>
            <person name="Tritt A."/>
            <person name="Yoshinaga Y."/>
            <person name="Zwiers L.-H."/>
            <person name="Turgeon B."/>
            <person name="Goodwin S."/>
            <person name="Spatafora J."/>
            <person name="Crous P."/>
            <person name="Grigoriev I."/>
        </authorList>
    </citation>
    <scope>NUCLEOTIDE SEQUENCE</scope>
    <source>
        <strain evidence="2 4">CBS 304.34</strain>
    </source>
</reference>
<dbReference type="RefSeq" id="XP_033573497.1">
    <property type="nucleotide sequence ID" value="XM_033718111.1"/>
</dbReference>
<evidence type="ECO:0000259" key="1">
    <source>
        <dbReference type="Pfam" id="PF17111"/>
    </source>
</evidence>
<dbReference type="OrthoDB" id="432483at2759"/>
<organism evidence="2">
    <name type="scientific">Mytilinidion resinicola</name>
    <dbReference type="NCBI Taxonomy" id="574789"/>
    <lineage>
        <taxon>Eukaryota</taxon>
        <taxon>Fungi</taxon>
        <taxon>Dikarya</taxon>
        <taxon>Ascomycota</taxon>
        <taxon>Pezizomycotina</taxon>
        <taxon>Dothideomycetes</taxon>
        <taxon>Pleosporomycetidae</taxon>
        <taxon>Mytilinidiales</taxon>
        <taxon>Mytilinidiaceae</taxon>
        <taxon>Mytilinidion</taxon>
    </lineage>
</organism>
<feature type="domain" description="Azaphilone pigments biosynthesis cluster protein L N-terminal" evidence="1">
    <location>
        <begin position="2"/>
        <end position="223"/>
    </location>
</feature>
<dbReference type="GeneID" id="54459004"/>
<sequence>MADPLSVTARVVGITAATLHAIHILIQDIDNIKDAPEAISNITGDPSTVKGILDSLHDALNDAEGLSAPLKAQIGGINIENAVRSCQRACTDFQASLKHWMRHSTDDKTDWRDRLTVGHIRLGKIKALTQQLATCKATISMGLDTANFLNTCRQSRDTEAIIKLLQGHETEVNSQGALVVRQADEDINALERLSISGDNSSEDAQERAELLEEVKQGRELLEIYKKTWADATFDVHYERTGVRLKNIKVGNNGRAMVGFINSDGVEKRVDMDIQDVVADHGGRLIAGVANNISTDKFWD</sequence>
<evidence type="ECO:0000313" key="4">
    <source>
        <dbReference type="RefSeq" id="XP_033573497.1"/>
    </source>
</evidence>
<dbReference type="EMBL" id="MU003707">
    <property type="protein sequence ID" value="KAF2806533.1"/>
    <property type="molecule type" value="Genomic_DNA"/>
</dbReference>
<gene>
    <name evidence="2 4" type="ORF">BDZ99DRAFT_449343</name>
</gene>
<dbReference type="Pfam" id="PF17111">
    <property type="entry name" value="PigL_N"/>
    <property type="match status" value="1"/>
</dbReference>
<protein>
    <recommendedName>
        <fullName evidence="1">Azaphilone pigments biosynthesis cluster protein L N-terminal domain-containing protein</fullName>
    </recommendedName>
</protein>
<reference evidence="4" key="2">
    <citation type="submission" date="2020-04" db="EMBL/GenBank/DDBJ databases">
        <authorList>
            <consortium name="NCBI Genome Project"/>
        </authorList>
    </citation>
    <scope>NUCLEOTIDE SEQUENCE</scope>
    <source>
        <strain evidence="4">CBS 304.34</strain>
    </source>
</reference>
<dbReference type="InterPro" id="IPR031348">
    <property type="entry name" value="PigL_N"/>
</dbReference>
<proteinExistence type="predicted"/>
<dbReference type="AlphaFoldDB" id="A0A6A6YDC7"/>
<reference evidence="4" key="3">
    <citation type="submission" date="2025-04" db="UniProtKB">
        <authorList>
            <consortium name="RefSeq"/>
        </authorList>
    </citation>
    <scope>IDENTIFICATION</scope>
    <source>
        <strain evidence="4">CBS 304.34</strain>
    </source>
</reference>
<keyword evidence="3" id="KW-1185">Reference proteome</keyword>
<name>A0A6A6YDC7_9PEZI</name>
<dbReference type="Proteomes" id="UP000504636">
    <property type="component" value="Unplaced"/>
</dbReference>
<evidence type="ECO:0000313" key="2">
    <source>
        <dbReference type="EMBL" id="KAF2806533.1"/>
    </source>
</evidence>
<accession>A0A6A6YDC7</accession>
<evidence type="ECO:0000313" key="3">
    <source>
        <dbReference type="Proteomes" id="UP000504636"/>
    </source>
</evidence>